<dbReference type="Pfam" id="PF12680">
    <property type="entry name" value="SnoaL_2"/>
    <property type="match status" value="1"/>
</dbReference>
<accession>A0A8H6K0N6</accession>
<feature type="region of interest" description="Disordered" evidence="1">
    <location>
        <begin position="414"/>
        <end position="546"/>
    </location>
</feature>
<dbReference type="GO" id="GO:0016787">
    <property type="term" value="F:hydrolase activity"/>
    <property type="evidence" value="ECO:0007669"/>
    <property type="project" value="UniProtKB-KW"/>
</dbReference>
<dbReference type="InterPro" id="IPR037401">
    <property type="entry name" value="SnoaL-like"/>
</dbReference>
<evidence type="ECO:0000256" key="1">
    <source>
        <dbReference type="SAM" id="MobiDB-lite"/>
    </source>
</evidence>
<dbReference type="Gene3D" id="3.10.450.50">
    <property type="match status" value="1"/>
</dbReference>
<evidence type="ECO:0000259" key="2">
    <source>
        <dbReference type="Pfam" id="PF12680"/>
    </source>
</evidence>
<proteinExistence type="predicted"/>
<evidence type="ECO:0000313" key="3">
    <source>
        <dbReference type="EMBL" id="KAF6822939.1"/>
    </source>
</evidence>
<dbReference type="SUPFAM" id="SSF54427">
    <property type="entry name" value="NTF2-like"/>
    <property type="match status" value="1"/>
</dbReference>
<dbReference type="InterPro" id="IPR009959">
    <property type="entry name" value="Cyclase_SnoaL-like"/>
</dbReference>
<protein>
    <submittedName>
        <fullName evidence="3">Dienelactone hydrolase</fullName>
    </submittedName>
</protein>
<evidence type="ECO:0000313" key="4">
    <source>
        <dbReference type="Proteomes" id="UP000654918"/>
    </source>
</evidence>
<comment type="caution">
    <text evidence="3">The sequence shown here is derived from an EMBL/GenBank/DDBJ whole genome shotgun (WGS) entry which is preliminary data.</text>
</comment>
<reference evidence="3" key="1">
    <citation type="journal article" date="2020" name="Phytopathology">
        <title>Genome Sequence Resources of Colletotrichum truncatum, C. plurivorum, C. musicola, and C. sojae: Four Species Pathogenic to Soybean (Glycine max).</title>
        <authorList>
            <person name="Rogerio F."/>
            <person name="Boufleur T.R."/>
            <person name="Ciampi-Guillardi M."/>
            <person name="Sukno S.A."/>
            <person name="Thon M.R."/>
            <person name="Massola Junior N.S."/>
            <person name="Baroncelli R."/>
        </authorList>
    </citation>
    <scope>NUCLEOTIDE SEQUENCE</scope>
    <source>
        <strain evidence="3">LFN00145</strain>
    </source>
</reference>
<keyword evidence="3" id="KW-0378">Hydrolase</keyword>
<feature type="domain" description="SnoaL-like" evidence="2">
    <location>
        <begin position="287"/>
        <end position="365"/>
    </location>
</feature>
<dbReference type="InterPro" id="IPR032710">
    <property type="entry name" value="NTF2-like_dom_sf"/>
</dbReference>
<name>A0A8H6K0N6_9PEZI</name>
<dbReference type="Proteomes" id="UP000654918">
    <property type="component" value="Unassembled WGS sequence"/>
</dbReference>
<dbReference type="GO" id="GO:0030638">
    <property type="term" value="P:polyketide metabolic process"/>
    <property type="evidence" value="ECO:0007669"/>
    <property type="project" value="InterPro"/>
</dbReference>
<gene>
    <name evidence="3" type="ORF">CPLU01_11692</name>
</gene>
<dbReference type="PANTHER" id="PTHR38436:SF3">
    <property type="entry name" value="CARBOXYMETHYLENEBUTENOLIDASE-RELATED"/>
    <property type="match status" value="1"/>
</dbReference>
<feature type="compositionally biased region" description="Basic and acidic residues" evidence="1">
    <location>
        <begin position="486"/>
        <end position="539"/>
    </location>
</feature>
<dbReference type="AlphaFoldDB" id="A0A8H6K0N6"/>
<organism evidence="3 4">
    <name type="scientific">Colletotrichum plurivorum</name>
    <dbReference type="NCBI Taxonomy" id="2175906"/>
    <lineage>
        <taxon>Eukaryota</taxon>
        <taxon>Fungi</taxon>
        <taxon>Dikarya</taxon>
        <taxon>Ascomycota</taxon>
        <taxon>Pezizomycotina</taxon>
        <taxon>Sordariomycetes</taxon>
        <taxon>Hypocreomycetidae</taxon>
        <taxon>Glomerellales</taxon>
        <taxon>Glomerellaceae</taxon>
        <taxon>Colletotrichum</taxon>
        <taxon>Colletotrichum orchidearum species complex</taxon>
    </lineage>
</organism>
<dbReference type="PANTHER" id="PTHR38436">
    <property type="entry name" value="POLYKETIDE CYCLASE SNOAL-LIKE DOMAIN"/>
    <property type="match status" value="1"/>
</dbReference>
<sequence length="546" mass="61285">MNVDVQKIVKAAVPESEGRNVRIVSDNMTRSNYRDQNFLSSNYPRSRPKLYVTAESDEFDQSTLAEWRDEGFEVEYLSMGPSADEYRRKLRMLSKKKMDPCATFGIVAYGDAAAVCLEHYHVLDNNPEFKLGLLIAYYPTAIPDPKGHFPSSISVLVHLAAGDEIGVTTASQMVGIQGKRRTRRKKVESGIGTGGTLRLAYPTYAYDAEPGFAEQDLDEYRRVPAEVAWSRSLAAARRAFNNHVDLEGVLEENVQGKFFTRNLNQTLSTYTAHKSPHVTHIPTLTGGIGAEELERFYSQFFENPPSMKLTLISRTIGADRVVDEVHVRFKHTQEVPWILPGVPATGKRVEVLVVSIVGLRGGKLYHEHVYWDQASVLVQIGVLDPDLVPDEARKNGVKRLPVVGREAARRVLRGWDPEEEGEADNELIPGWNEDRSGDEQDGKAKVENGEESKKKSDKKSLDKNDPAKKETHNKDSVKKHKKNSSKSKDTEKESHEKKDAEKESHEKKDAEKESPEKKDAERDSEKKGSDEKTLSERPKSATVEDA</sequence>
<dbReference type="EMBL" id="WIGO01000224">
    <property type="protein sequence ID" value="KAF6822939.1"/>
    <property type="molecule type" value="Genomic_DNA"/>
</dbReference>
<feature type="compositionally biased region" description="Basic and acidic residues" evidence="1">
    <location>
        <begin position="432"/>
        <end position="476"/>
    </location>
</feature>
<keyword evidence="4" id="KW-1185">Reference proteome</keyword>